<evidence type="ECO:0000313" key="2">
    <source>
        <dbReference type="EMBL" id="UYL95632.1"/>
    </source>
</evidence>
<organism evidence="2">
    <name type="scientific">Tongren Rhabd tick virus 3</name>
    <dbReference type="NCBI Taxonomy" id="2972337"/>
    <lineage>
        <taxon>Viruses</taxon>
        <taxon>Riboviria</taxon>
        <taxon>Orthornavirae</taxon>
        <taxon>Negarnaviricota</taxon>
        <taxon>Haploviricotina</taxon>
        <taxon>Monjiviricetes</taxon>
        <taxon>Mononegavirales</taxon>
        <taxon>Rhabdoviridae</taxon>
    </lineage>
</organism>
<feature type="region of interest" description="Disordered" evidence="1">
    <location>
        <begin position="50"/>
        <end position="87"/>
    </location>
</feature>
<protein>
    <submittedName>
        <fullName evidence="2">Phosphoprotein</fullName>
    </submittedName>
</protein>
<feature type="compositionally biased region" description="Acidic residues" evidence="1">
    <location>
        <begin position="50"/>
        <end position="61"/>
    </location>
</feature>
<reference evidence="2" key="1">
    <citation type="submission" date="2022-05" db="EMBL/GenBank/DDBJ databases">
        <authorList>
            <person name="Cao W."/>
            <person name="Jia N."/>
            <person name="Lam T.T.-Y."/>
            <person name="Ni X."/>
            <person name="Liu J."/>
        </authorList>
    </citation>
    <scope>NUCLEOTIDE SEQUENCE</scope>
    <source>
        <strain evidence="2">TIGMIC 1</strain>
    </source>
</reference>
<evidence type="ECO:0000256" key="1">
    <source>
        <dbReference type="SAM" id="MobiDB-lite"/>
    </source>
</evidence>
<feature type="compositionally biased region" description="Pro residues" evidence="1">
    <location>
        <begin position="72"/>
        <end position="82"/>
    </location>
</feature>
<sequence>MTSHRRNPPSDPPPAPPSVTRPEVGVMNIGERGKILARMASALIDQAEEDEQYNFESEDQEVIPGYTRPGPVAEPGPLPPENEPTLSVDLDPARGDVSYMFDKLKEVVTQLEQQGVLLPSDPVLVDNRAIIRYTCVPRVLSVSTADDKSSVQSDLVPPAPPAQPTPVVADASLASEVESVFVPISLQNLMGRPISVSLRDQEVTRDDVLKAFREGRKDNTVPGPTRPLEEKVYYLLDLSEKGRRFKRILRKPR</sequence>
<feature type="compositionally biased region" description="Pro residues" evidence="1">
    <location>
        <begin position="9"/>
        <end position="19"/>
    </location>
</feature>
<name>A0A9E8AAA3_9RHAB</name>
<proteinExistence type="predicted"/>
<accession>A0A9E8AAA3</accession>
<feature type="region of interest" description="Disordered" evidence="1">
    <location>
        <begin position="1"/>
        <end position="24"/>
    </location>
</feature>
<dbReference type="EMBL" id="ON746535">
    <property type="protein sequence ID" value="UYL95632.1"/>
    <property type="molecule type" value="Viral_cRNA"/>
</dbReference>